<evidence type="ECO:0000313" key="3">
    <source>
        <dbReference type="Proteomes" id="UP000198634"/>
    </source>
</evidence>
<dbReference type="Proteomes" id="UP000198634">
    <property type="component" value="Unassembled WGS sequence"/>
</dbReference>
<dbReference type="InterPro" id="IPR006121">
    <property type="entry name" value="HMA_dom"/>
</dbReference>
<dbReference type="EMBL" id="FOEP01000002">
    <property type="protein sequence ID" value="SEP76585.1"/>
    <property type="molecule type" value="Genomic_DNA"/>
</dbReference>
<sequence>MTKFSVPKMSCGHCTASIEKAVTQADPTALLNFDLTTREVEIDSADDTSALLSAIKSAGFDATAV</sequence>
<accession>A0A1H9AJ14</accession>
<reference evidence="2 3" key="1">
    <citation type="submission" date="2016-10" db="EMBL/GenBank/DDBJ databases">
        <authorList>
            <person name="de Groot N.N."/>
        </authorList>
    </citation>
    <scope>NUCLEOTIDE SEQUENCE [LARGE SCALE GENOMIC DNA]</scope>
    <source>
        <strain evidence="2 3">DSM 22007</strain>
    </source>
</reference>
<dbReference type="STRING" id="657014.SAMN04488092_102155"/>
<proteinExistence type="predicted"/>
<dbReference type="CDD" id="cd00371">
    <property type="entry name" value="HMA"/>
    <property type="match status" value="1"/>
</dbReference>
<dbReference type="InterPro" id="IPR036163">
    <property type="entry name" value="HMA_dom_sf"/>
</dbReference>
<keyword evidence="3" id="KW-1185">Reference proteome</keyword>
<name>A0A1H9AJ14_9RHOB</name>
<evidence type="ECO:0000259" key="1">
    <source>
        <dbReference type="PROSITE" id="PS50846"/>
    </source>
</evidence>
<evidence type="ECO:0000313" key="2">
    <source>
        <dbReference type="EMBL" id="SEP76585.1"/>
    </source>
</evidence>
<dbReference type="SUPFAM" id="SSF55008">
    <property type="entry name" value="HMA, heavy metal-associated domain"/>
    <property type="match status" value="1"/>
</dbReference>
<dbReference type="OrthoDB" id="9801832at2"/>
<dbReference type="Pfam" id="PF00403">
    <property type="entry name" value="HMA"/>
    <property type="match status" value="1"/>
</dbReference>
<gene>
    <name evidence="2" type="ORF">SAMN04488092_102155</name>
</gene>
<organism evidence="2 3">
    <name type="scientific">Thalassovita taeanensis</name>
    <dbReference type="NCBI Taxonomy" id="657014"/>
    <lineage>
        <taxon>Bacteria</taxon>
        <taxon>Pseudomonadati</taxon>
        <taxon>Pseudomonadota</taxon>
        <taxon>Alphaproteobacteria</taxon>
        <taxon>Rhodobacterales</taxon>
        <taxon>Roseobacteraceae</taxon>
        <taxon>Thalassovita</taxon>
    </lineage>
</organism>
<dbReference type="GO" id="GO:0046872">
    <property type="term" value="F:metal ion binding"/>
    <property type="evidence" value="ECO:0007669"/>
    <property type="project" value="InterPro"/>
</dbReference>
<protein>
    <submittedName>
        <fullName evidence="2">Copper chaperone</fullName>
    </submittedName>
</protein>
<dbReference type="PROSITE" id="PS50846">
    <property type="entry name" value="HMA_2"/>
    <property type="match status" value="1"/>
</dbReference>
<dbReference type="Gene3D" id="3.30.70.100">
    <property type="match status" value="1"/>
</dbReference>
<dbReference type="RefSeq" id="WP_090268225.1">
    <property type="nucleotide sequence ID" value="NZ_FOEP01000002.1"/>
</dbReference>
<dbReference type="AlphaFoldDB" id="A0A1H9AJ14"/>
<feature type="domain" description="HMA" evidence="1">
    <location>
        <begin position="1"/>
        <end position="63"/>
    </location>
</feature>